<evidence type="ECO:0000256" key="3">
    <source>
        <dbReference type="ARBA" id="ARBA00022801"/>
    </source>
</evidence>
<evidence type="ECO:0000259" key="4">
    <source>
        <dbReference type="Pfam" id="PF00561"/>
    </source>
</evidence>
<dbReference type="Pfam" id="PF00561">
    <property type="entry name" value="Abhydrolase_1"/>
    <property type="match status" value="1"/>
</dbReference>
<comment type="similarity">
    <text evidence="1">Belongs to the peptidase S33 family.</text>
</comment>
<protein>
    <submittedName>
        <fullName evidence="6">Peptidase</fullName>
    </submittedName>
</protein>
<keyword evidence="7" id="KW-1185">Reference proteome</keyword>
<accession>A0ABQ3MT10</accession>
<dbReference type="PANTHER" id="PTHR43248:SF29">
    <property type="entry name" value="TRIPEPTIDYL AMINOPEPTIDASE"/>
    <property type="match status" value="1"/>
</dbReference>
<dbReference type="Gene3D" id="3.40.50.1820">
    <property type="entry name" value="alpha/beta hydrolase"/>
    <property type="match status" value="1"/>
</dbReference>
<dbReference type="InterPro" id="IPR000073">
    <property type="entry name" value="AB_hydrolase_1"/>
</dbReference>
<dbReference type="InterPro" id="IPR029058">
    <property type="entry name" value="AB_hydrolase_fold"/>
</dbReference>
<dbReference type="InterPro" id="IPR013595">
    <property type="entry name" value="Pept_S33_TAP-like_C"/>
</dbReference>
<gene>
    <name evidence="6" type="ORF">GCM10017774_72960</name>
</gene>
<sequence length="543" mass="58313">MHAEWWGASVTSSSSVRMVLAGALVLGTIVSGLGTASAEPGPAVRPAAWGQCAADVLATLPSTVTPEERARLTCAIQEVPVDHSRPRGEKTGIAMMKRPANDPSRKIGSIFLNPGGPGGSGLIRGAIAKNYFQPSVLDRFDVVGFDPRGVARSAPMKCFRTQEEAAAVNDGWFSLPITKDEIASSIRQSKAYTDYCRINAGPLLNHMSTEAVARDLDVMREAVGDAQLNFVGFSYGTLLGSTYANIFPHRTRAMVIDGNVDPRLRLTDGAQYDRERARGFEIALDAMLKRCDSAGVAKCAFAGDARAKFEALKVSLAKGPATLPDGTRVTLSDVVGRVAGDLYSIARIAPLAAWLQSVHNALNPSLAVASVQSTVELAAPLNNGGGRFDVDPLPDTPYTSDDSYYGVNCIDKPFSRTTRTWAATAAKWEKESPTFGRYQAASDLLTCATWPTRNPDRWIGPWNKKTKNPIVVVGNYFDPATQYLFAQRMAKQLGNARLISVDAFGHCILGRSADTDAAVARYLVDLVAPVDGQVFQPNVQPFA</sequence>
<keyword evidence="2" id="KW-0732">Signal</keyword>
<comment type="caution">
    <text evidence="6">The sequence shown here is derived from an EMBL/GenBank/DDBJ whole genome shotgun (WGS) entry which is preliminary data.</text>
</comment>
<evidence type="ECO:0000256" key="1">
    <source>
        <dbReference type="ARBA" id="ARBA00010088"/>
    </source>
</evidence>
<evidence type="ECO:0000313" key="7">
    <source>
        <dbReference type="Proteomes" id="UP000605568"/>
    </source>
</evidence>
<organism evidence="6 7">
    <name type="scientific">Lentzea cavernae</name>
    <dbReference type="NCBI Taxonomy" id="2020703"/>
    <lineage>
        <taxon>Bacteria</taxon>
        <taxon>Bacillati</taxon>
        <taxon>Actinomycetota</taxon>
        <taxon>Actinomycetes</taxon>
        <taxon>Pseudonocardiales</taxon>
        <taxon>Pseudonocardiaceae</taxon>
        <taxon>Lentzea</taxon>
    </lineage>
</organism>
<dbReference type="EMBL" id="BNAR01000015">
    <property type="protein sequence ID" value="GHH55861.1"/>
    <property type="molecule type" value="Genomic_DNA"/>
</dbReference>
<evidence type="ECO:0000259" key="5">
    <source>
        <dbReference type="Pfam" id="PF08386"/>
    </source>
</evidence>
<evidence type="ECO:0000313" key="6">
    <source>
        <dbReference type="EMBL" id="GHH55861.1"/>
    </source>
</evidence>
<proteinExistence type="inferred from homology"/>
<feature type="domain" description="AB hydrolase-1" evidence="4">
    <location>
        <begin position="110"/>
        <end position="262"/>
    </location>
</feature>
<dbReference type="Pfam" id="PF08386">
    <property type="entry name" value="Abhydrolase_4"/>
    <property type="match status" value="1"/>
</dbReference>
<keyword evidence="3" id="KW-0378">Hydrolase</keyword>
<dbReference type="SUPFAM" id="SSF53474">
    <property type="entry name" value="alpha/beta-Hydrolases"/>
    <property type="match status" value="1"/>
</dbReference>
<dbReference type="InterPro" id="IPR051601">
    <property type="entry name" value="Serine_prot/Carboxylest_S33"/>
</dbReference>
<dbReference type="PANTHER" id="PTHR43248">
    <property type="entry name" value="2-SUCCINYL-6-HYDROXY-2,4-CYCLOHEXADIENE-1-CARBOXYLATE SYNTHASE"/>
    <property type="match status" value="1"/>
</dbReference>
<name>A0ABQ3MT10_9PSEU</name>
<reference evidence="7" key="1">
    <citation type="journal article" date="2019" name="Int. J. Syst. Evol. Microbiol.">
        <title>The Global Catalogue of Microorganisms (GCM) 10K type strain sequencing project: providing services to taxonomists for standard genome sequencing and annotation.</title>
        <authorList>
            <consortium name="The Broad Institute Genomics Platform"/>
            <consortium name="The Broad Institute Genome Sequencing Center for Infectious Disease"/>
            <person name="Wu L."/>
            <person name="Ma J."/>
        </authorList>
    </citation>
    <scope>NUCLEOTIDE SEQUENCE [LARGE SCALE GENOMIC DNA]</scope>
    <source>
        <strain evidence="7">CGMCC 4.7367</strain>
    </source>
</reference>
<dbReference type="Proteomes" id="UP000605568">
    <property type="component" value="Unassembled WGS sequence"/>
</dbReference>
<feature type="domain" description="Peptidase S33 tripeptidyl aminopeptidase-like C-terminal" evidence="5">
    <location>
        <begin position="433"/>
        <end position="532"/>
    </location>
</feature>
<evidence type="ECO:0000256" key="2">
    <source>
        <dbReference type="ARBA" id="ARBA00022729"/>
    </source>
</evidence>